<evidence type="ECO:0000256" key="1">
    <source>
        <dbReference type="SAM" id="Phobius"/>
    </source>
</evidence>
<evidence type="ECO:0000313" key="2">
    <source>
        <dbReference type="EMBL" id="RDI62247.1"/>
    </source>
</evidence>
<reference evidence="2 3" key="1">
    <citation type="submission" date="2018-07" db="EMBL/GenBank/DDBJ databases">
        <title>Genomic Encyclopedia of Type Strains, Phase IV (KMG-IV): sequencing the most valuable type-strain genomes for metagenomic binning, comparative biology and taxonomic classification.</title>
        <authorList>
            <person name="Goeker M."/>
        </authorList>
    </citation>
    <scope>NUCLEOTIDE SEQUENCE [LARGE SCALE GENOMIC DNA]</scope>
    <source>
        <strain evidence="2 3">DSM 14364</strain>
    </source>
</reference>
<keyword evidence="3" id="KW-1185">Reference proteome</keyword>
<comment type="caution">
    <text evidence="2">The sequence shown here is derived from an EMBL/GenBank/DDBJ whole genome shotgun (WGS) entry which is preliminary data.</text>
</comment>
<sequence length="40" mass="4917">MNRLPHRLPLFWQIVIPLLFVLTPLLRELRQWVLLIFSSF</sequence>
<accession>A0A370HUR2</accession>
<keyword evidence="1" id="KW-0472">Membrane</keyword>
<evidence type="ECO:0000313" key="3">
    <source>
        <dbReference type="Proteomes" id="UP000254925"/>
    </source>
</evidence>
<proteinExistence type="predicted"/>
<organism evidence="2 3">
    <name type="scientific">Microvirga subterranea</name>
    <dbReference type="NCBI Taxonomy" id="186651"/>
    <lineage>
        <taxon>Bacteria</taxon>
        <taxon>Pseudomonadati</taxon>
        <taxon>Pseudomonadota</taxon>
        <taxon>Alphaproteobacteria</taxon>
        <taxon>Hyphomicrobiales</taxon>
        <taxon>Methylobacteriaceae</taxon>
        <taxon>Microvirga</taxon>
    </lineage>
</organism>
<keyword evidence="1" id="KW-0812">Transmembrane</keyword>
<feature type="transmembrane region" description="Helical" evidence="1">
    <location>
        <begin position="6"/>
        <end position="26"/>
    </location>
</feature>
<gene>
    <name evidence="2" type="ORF">DES45_101515</name>
</gene>
<dbReference type="AlphaFoldDB" id="A0A370HUR2"/>
<keyword evidence="1" id="KW-1133">Transmembrane helix</keyword>
<protein>
    <submittedName>
        <fullName evidence="2">Uncharacterized protein</fullName>
    </submittedName>
</protein>
<dbReference type="Proteomes" id="UP000254925">
    <property type="component" value="Unassembled WGS sequence"/>
</dbReference>
<dbReference type="EMBL" id="QQBB01000001">
    <property type="protein sequence ID" value="RDI62247.1"/>
    <property type="molecule type" value="Genomic_DNA"/>
</dbReference>
<name>A0A370HUR2_9HYPH</name>